<feature type="transmembrane region" description="Helical" evidence="1">
    <location>
        <begin position="83"/>
        <end position="105"/>
    </location>
</feature>
<dbReference type="InterPro" id="IPR010540">
    <property type="entry name" value="CmpB_TMEM229"/>
</dbReference>
<feature type="transmembrane region" description="Helical" evidence="1">
    <location>
        <begin position="56"/>
        <end position="76"/>
    </location>
</feature>
<keyword evidence="1" id="KW-1133">Transmembrane helix</keyword>
<dbReference type="Pfam" id="PF06541">
    <property type="entry name" value="ABC_trans_CmpB"/>
    <property type="match status" value="1"/>
</dbReference>
<dbReference type="Proteomes" id="UP001320544">
    <property type="component" value="Chromosome"/>
</dbReference>
<protein>
    <recommendedName>
        <fullName evidence="4">ABC transporter permease</fullName>
    </recommendedName>
</protein>
<accession>A0ABN6MFX8</accession>
<keyword evidence="1" id="KW-0472">Membrane</keyword>
<evidence type="ECO:0000313" key="2">
    <source>
        <dbReference type="EMBL" id="BDE95201.1"/>
    </source>
</evidence>
<dbReference type="RefSeq" id="WP_102379154.1">
    <property type="nucleotide sequence ID" value="NZ_AP025564.1"/>
</dbReference>
<feature type="transmembrane region" description="Helical" evidence="1">
    <location>
        <begin position="125"/>
        <end position="145"/>
    </location>
</feature>
<evidence type="ECO:0008006" key="4">
    <source>
        <dbReference type="Google" id="ProtNLM"/>
    </source>
</evidence>
<dbReference type="EMBL" id="AP025564">
    <property type="protein sequence ID" value="BDE95201.1"/>
    <property type="molecule type" value="Genomic_DNA"/>
</dbReference>
<sequence length="230" mass="25034">MEATATIRQAEAAPASSLNLPLLFWLFVVGSIAGLAIETVYHAVVFGGYESRAGLVWGPFSPIYGTGAVALTIMANRFTRVNAVAVFLVSALVGSGVEFATSWLMEVLFGAVAWDYSDTFGNIDGRVNLMFAVMWGTLGLVWTRLVMPLIDRVAGKIDWEGSAVRVLSIASAIFMVLNVALTIQAFAREGARADDLPPATPIDHFLDEQFPSTWMQERFENMSIYGSNLR</sequence>
<keyword evidence="3" id="KW-1185">Reference proteome</keyword>
<organism evidence="2 3">
    <name type="scientific">Raoultibacter timonensis</name>
    <dbReference type="NCBI Taxonomy" id="1907662"/>
    <lineage>
        <taxon>Bacteria</taxon>
        <taxon>Bacillati</taxon>
        <taxon>Actinomycetota</taxon>
        <taxon>Coriobacteriia</taxon>
        <taxon>Eggerthellales</taxon>
        <taxon>Eggerthellaceae</taxon>
        <taxon>Raoultibacter</taxon>
    </lineage>
</organism>
<name>A0ABN6MFX8_9ACTN</name>
<feature type="transmembrane region" description="Helical" evidence="1">
    <location>
        <begin position="166"/>
        <end position="187"/>
    </location>
</feature>
<keyword evidence="1" id="KW-0812">Transmembrane</keyword>
<evidence type="ECO:0000256" key="1">
    <source>
        <dbReference type="SAM" id="Phobius"/>
    </source>
</evidence>
<feature type="transmembrane region" description="Helical" evidence="1">
    <location>
        <begin position="22"/>
        <end position="44"/>
    </location>
</feature>
<evidence type="ECO:0000313" key="3">
    <source>
        <dbReference type="Proteomes" id="UP001320544"/>
    </source>
</evidence>
<reference evidence="2 3" key="1">
    <citation type="submission" date="2022-01" db="EMBL/GenBank/DDBJ databases">
        <title>Novel bile acid biosynthetic pathways are enriched in the microbiome of centenarians.</title>
        <authorList>
            <person name="Sato Y."/>
            <person name="Atarashi K."/>
            <person name="Plichta R.D."/>
            <person name="Arai Y."/>
            <person name="Sasajima S."/>
            <person name="Kearney M.S."/>
            <person name="Suda W."/>
            <person name="Takeshita K."/>
            <person name="Sasaki T."/>
            <person name="Okamoto S."/>
            <person name="Skelly N.A."/>
            <person name="Okamura Y."/>
            <person name="Vlamakis H."/>
            <person name="Li Y."/>
            <person name="Tanoue T."/>
            <person name="Takei H."/>
            <person name="Nittono H."/>
            <person name="Narushima S."/>
            <person name="Irie J."/>
            <person name="Itoh H."/>
            <person name="Moriya K."/>
            <person name="Sugiura Y."/>
            <person name="Suematsu M."/>
            <person name="Moritoki N."/>
            <person name="Shibata S."/>
            <person name="Littman R.D."/>
            <person name="Fischbach A.M."/>
            <person name="Uwamino Y."/>
            <person name="Inoue T."/>
            <person name="Honda A."/>
            <person name="Hattori M."/>
            <person name="Murai T."/>
            <person name="Xavier J.R."/>
            <person name="Hirose N."/>
            <person name="Honda K."/>
        </authorList>
    </citation>
    <scope>NUCLEOTIDE SEQUENCE [LARGE SCALE GENOMIC DNA]</scope>
    <source>
        <strain evidence="2 3">CE91-St30</strain>
    </source>
</reference>
<proteinExistence type="predicted"/>
<gene>
    <name evidence="2" type="ORF">CE91St30_05340</name>
</gene>